<accession>J3KIU8</accession>
<dbReference type="InterPro" id="IPR050775">
    <property type="entry name" value="FAD-binding_Monooxygenases"/>
</dbReference>
<dbReference type="InParanoid" id="J3KIU8"/>
<evidence type="ECO:0000256" key="1">
    <source>
        <dbReference type="ARBA" id="ARBA00001974"/>
    </source>
</evidence>
<sequence length="581" mass="65389">MERNLSIGHMKEKKLVFDPDALTAEYLAERNKRLRKDGIDQYKAAEGELRHYKDDLYAEPGFQRLAVVEDVDVLIIGGGFGGQLAAAGDFGGAWYWNRYPGAACDIEPYIYMPLLEEMGCVPSEKYVHGPELLEYSRMIGRRYGLYNRALFQTELTGLIWSGPRARWITETSRNDSVRAKFVIIASGPFNKAKLPGIHGIGTFKGHSFHTSRWDYGYTGGDSNGGLYKLREKRVGVIGTGATAIQIIPQDTIINCRTTERSDKIIVGHQVVTRLAAKKNKQFQHHHRRRPANEDLVNDGATDILHNLSWFGVAASLNTDDAAKIASELQMLDFKRMEKIRARVDATVKDPARPCFSDDYLPTFNLPNVTLVDTDGKGVQKVTENGIVADGKEYELDCIVYATGFQIGTDYSGRMDALIIGEDGRSLTEHWKSGVRTLHGFLTRGFLNCFITSQIQSGFTPNFVYMLSEQAKHVAFIVSKTVKYGIRTLQPTESAEDEWFQTIIEASQGGHQFTNECTPGYFNYEGMTTALILQQGAYRDRDREFVKRLQEWRRTGELPGLERTFEYVRPLARDGVVALAKL</sequence>
<reference evidence="9" key="1">
    <citation type="journal article" date="2009" name="Genome Res.">
        <title>Comparative genomic analyses of the human fungal pathogens Coccidioides and their relatives.</title>
        <authorList>
            <person name="Sharpton T.J."/>
            <person name="Stajich J.E."/>
            <person name="Rounsley S.D."/>
            <person name="Gardner M.J."/>
            <person name="Wortman J.R."/>
            <person name="Jordar V.S."/>
            <person name="Maiti R."/>
            <person name="Kodira C.D."/>
            <person name="Neafsey D.E."/>
            <person name="Zeng Q."/>
            <person name="Hung C.-Y."/>
            <person name="McMahan C."/>
            <person name="Muszewska A."/>
            <person name="Grynberg M."/>
            <person name="Mandel M.A."/>
            <person name="Kellner E.M."/>
            <person name="Barker B.M."/>
            <person name="Galgiani J.N."/>
            <person name="Orbach M.J."/>
            <person name="Kirkland T.N."/>
            <person name="Cole G.T."/>
            <person name="Henn M.R."/>
            <person name="Birren B.W."/>
            <person name="Taylor J.W."/>
        </authorList>
    </citation>
    <scope>NUCLEOTIDE SEQUENCE [LARGE SCALE GENOMIC DNA]</scope>
    <source>
        <strain evidence="9">RS</strain>
    </source>
</reference>
<evidence type="ECO:0000313" key="8">
    <source>
        <dbReference type="EMBL" id="EAS35922.3"/>
    </source>
</evidence>
<dbReference type="PANTHER" id="PTHR43098:SF4">
    <property type="entry name" value="BLR3857 PROTEIN"/>
    <property type="match status" value="1"/>
</dbReference>
<keyword evidence="9" id="KW-1185">Reference proteome</keyword>
<protein>
    <submittedName>
        <fullName evidence="8">Cyclohexanone monooxygenase</fullName>
    </submittedName>
</protein>
<evidence type="ECO:0000256" key="5">
    <source>
        <dbReference type="ARBA" id="ARBA00022857"/>
    </source>
</evidence>
<evidence type="ECO:0000256" key="4">
    <source>
        <dbReference type="ARBA" id="ARBA00022827"/>
    </source>
</evidence>
<organism evidence="8 9">
    <name type="scientific">Coccidioides immitis (strain RS)</name>
    <name type="common">Valley fever fungus</name>
    <dbReference type="NCBI Taxonomy" id="246410"/>
    <lineage>
        <taxon>Eukaryota</taxon>
        <taxon>Fungi</taxon>
        <taxon>Dikarya</taxon>
        <taxon>Ascomycota</taxon>
        <taxon>Pezizomycotina</taxon>
        <taxon>Eurotiomycetes</taxon>
        <taxon>Eurotiomycetidae</taxon>
        <taxon>Onygenales</taxon>
        <taxon>Onygenaceae</taxon>
        <taxon>Coccidioides</taxon>
    </lineage>
</organism>
<dbReference type="OrthoDB" id="66881at2759"/>
<evidence type="ECO:0000256" key="7">
    <source>
        <dbReference type="ARBA" id="ARBA00023033"/>
    </source>
</evidence>
<dbReference type="InterPro" id="IPR036188">
    <property type="entry name" value="FAD/NAD-bd_sf"/>
</dbReference>
<keyword evidence="5" id="KW-0521">NADP</keyword>
<gene>
    <name evidence="8" type="ORF">CIMG_01276</name>
</gene>
<reference evidence="9" key="2">
    <citation type="journal article" date="2010" name="Genome Res.">
        <title>Population genomic sequencing of Coccidioides fungi reveals recent hybridization and transposon control.</title>
        <authorList>
            <person name="Neafsey D.E."/>
            <person name="Barker B.M."/>
            <person name="Sharpton T.J."/>
            <person name="Stajich J.E."/>
            <person name="Park D.J."/>
            <person name="Whiston E."/>
            <person name="Hung C.-Y."/>
            <person name="McMahan C."/>
            <person name="White J."/>
            <person name="Sykes S."/>
            <person name="Heiman D."/>
            <person name="Young S."/>
            <person name="Zeng Q."/>
            <person name="Abouelleil A."/>
            <person name="Aftuck L."/>
            <person name="Bessette D."/>
            <person name="Brown A."/>
            <person name="FitzGerald M."/>
            <person name="Lui A."/>
            <person name="Macdonald J.P."/>
            <person name="Priest M."/>
            <person name="Orbach M.J."/>
            <person name="Galgiani J.N."/>
            <person name="Kirkland T.N."/>
            <person name="Cole G.T."/>
            <person name="Birren B.W."/>
            <person name="Henn M.R."/>
            <person name="Taylor J.W."/>
            <person name="Rounsley S.D."/>
        </authorList>
    </citation>
    <scope>GENOME REANNOTATION</scope>
    <source>
        <strain evidence="9">RS</strain>
    </source>
</reference>
<comment type="cofactor">
    <cofactor evidence="1">
        <name>FAD</name>
        <dbReference type="ChEBI" id="CHEBI:57692"/>
    </cofactor>
</comment>
<dbReference type="KEGG" id="cim:CIMG_01276"/>
<evidence type="ECO:0000256" key="6">
    <source>
        <dbReference type="ARBA" id="ARBA00023002"/>
    </source>
</evidence>
<proteinExistence type="inferred from homology"/>
<evidence type="ECO:0000313" key="9">
    <source>
        <dbReference type="Proteomes" id="UP000001261"/>
    </source>
</evidence>
<dbReference type="Proteomes" id="UP000001261">
    <property type="component" value="Unassembled WGS sequence"/>
</dbReference>
<comment type="similarity">
    <text evidence="2">Belongs to the FAD-binding monooxygenase family.</text>
</comment>
<dbReference type="PANTHER" id="PTHR43098">
    <property type="entry name" value="L-ORNITHINE N(5)-MONOOXYGENASE-RELATED"/>
    <property type="match status" value="1"/>
</dbReference>
<dbReference type="GeneID" id="4567513"/>
<evidence type="ECO:0000256" key="2">
    <source>
        <dbReference type="ARBA" id="ARBA00010139"/>
    </source>
</evidence>
<keyword evidence="7 8" id="KW-0503">Monooxygenase</keyword>
<name>J3KIU8_COCIM</name>
<dbReference type="OMA" id="ALKPWYG"/>
<dbReference type="VEuPathDB" id="FungiDB:CIMG_01276"/>
<dbReference type="SUPFAM" id="SSF51905">
    <property type="entry name" value="FAD/NAD(P)-binding domain"/>
    <property type="match status" value="1"/>
</dbReference>
<dbReference type="GO" id="GO:0004497">
    <property type="term" value="F:monooxygenase activity"/>
    <property type="evidence" value="ECO:0007669"/>
    <property type="project" value="UniProtKB-KW"/>
</dbReference>
<dbReference type="AlphaFoldDB" id="J3KIU8"/>
<dbReference type="EMBL" id="GG704911">
    <property type="protein sequence ID" value="EAS35922.3"/>
    <property type="molecule type" value="Genomic_DNA"/>
</dbReference>
<keyword evidence="3" id="KW-0285">Flavoprotein</keyword>
<keyword evidence="6" id="KW-0560">Oxidoreductase</keyword>
<keyword evidence="4" id="KW-0274">FAD</keyword>
<dbReference type="Gene3D" id="3.50.50.60">
    <property type="entry name" value="FAD/NAD(P)-binding domain"/>
    <property type="match status" value="2"/>
</dbReference>
<evidence type="ECO:0000256" key="3">
    <source>
        <dbReference type="ARBA" id="ARBA00022630"/>
    </source>
</evidence>
<dbReference type="RefSeq" id="XP_001247505.2">
    <property type="nucleotide sequence ID" value="XM_001247504.2"/>
</dbReference>